<dbReference type="Proteomes" id="UP001295469">
    <property type="component" value="Chromosome C02"/>
</dbReference>
<feature type="transmembrane region" description="Helical" evidence="7">
    <location>
        <begin position="29"/>
        <end position="54"/>
    </location>
</feature>
<evidence type="ECO:0000256" key="4">
    <source>
        <dbReference type="ARBA" id="ARBA00022692"/>
    </source>
</evidence>
<dbReference type="InterPro" id="IPR002528">
    <property type="entry name" value="MATE_fam"/>
</dbReference>
<reference evidence="8" key="1">
    <citation type="submission" date="2021-01" db="EMBL/GenBank/DDBJ databases">
        <authorList>
            <consortium name="Genoscope - CEA"/>
            <person name="William W."/>
        </authorList>
    </citation>
    <scope>NUCLEOTIDE SEQUENCE</scope>
</reference>
<dbReference type="PANTHER" id="PTHR11206">
    <property type="entry name" value="MULTIDRUG RESISTANCE PROTEIN"/>
    <property type="match status" value="1"/>
</dbReference>
<dbReference type="EMBL" id="HG994366">
    <property type="protein sequence ID" value="CAF1908486.1"/>
    <property type="molecule type" value="Genomic_DNA"/>
</dbReference>
<feature type="transmembrane region" description="Helical" evidence="7">
    <location>
        <begin position="249"/>
        <end position="267"/>
    </location>
</feature>
<evidence type="ECO:0000256" key="3">
    <source>
        <dbReference type="ARBA" id="ARBA00022448"/>
    </source>
</evidence>
<feature type="transmembrane region" description="Helical" evidence="7">
    <location>
        <begin position="60"/>
        <end position="87"/>
    </location>
</feature>
<keyword evidence="6 7" id="KW-0472">Membrane</keyword>
<dbReference type="SMR" id="A0A816K9D3"/>
<comment type="similarity">
    <text evidence="2 7">Belongs to the multi antimicrobial extrusion (MATE) (TC 2.A.66.1) family.</text>
</comment>
<keyword evidence="4 7" id="KW-0812">Transmembrane</keyword>
<protein>
    <recommendedName>
        <fullName evidence="7">Protein DETOXIFICATION</fullName>
    </recommendedName>
    <alternativeName>
        <fullName evidence="7">Multidrug and toxic compound extrusion protein</fullName>
    </alternativeName>
</protein>
<feature type="transmembrane region" description="Helical" evidence="7">
    <location>
        <begin position="429"/>
        <end position="450"/>
    </location>
</feature>
<proteinExistence type="inferred from homology"/>
<comment type="subcellular location">
    <subcellularLocation>
        <location evidence="1">Membrane</location>
        <topology evidence="1">Multi-pass membrane protein</topology>
    </subcellularLocation>
</comment>
<dbReference type="Pfam" id="PF01554">
    <property type="entry name" value="MatE"/>
    <property type="match status" value="2"/>
</dbReference>
<feature type="transmembrane region" description="Helical" evidence="7">
    <location>
        <begin position="353"/>
        <end position="376"/>
    </location>
</feature>
<sequence length="507" mass="55578">MDTAEKALLAGGEEEVNTRDGFFPEMRRLNYIAGPMIAVNSSMYFLQVISIMMVGHLGELYLSSTAIAVSFCSVTGFSLVFGLASALETLCGQANGAKQFEKLGEHTYTGIFSLLIVSIPLSILWSYMGEILSFIGQDPLVSHEAGKFATWLMPALFAYATLQPLVRFFQAQSLVLPLIMSSMSALCCHVVLCWSLVFKFGLGSLGAAIAISVSYWLNATVLGLYMTFSSSCSKTRGRISVNVFKGMREFFRFGIPSASMICLEWWSFEFLVMLSGILPNPKLETSVLSVCLSTISSLYQIPESLGAAARFFLFRFNKKGRHLKTISSHLFYWCCSTRVANELGAGNPKKARMAVYTVMVITGVESVMVSAIVFAARNVFGYLFSSETEVVDYVRTMAPLVSLSVIFDALHAVLSGVARGSGRQDIGAYVNLAAYYLFGIPAAAVLGFRFKMSGRGLWIGITVGSCVQAVLLGLIVSLTNWKQQVRKARERLMGDEFEDDEHVEIIS</sequence>
<feature type="transmembrane region" description="Helical" evidence="7">
    <location>
        <begin position="287"/>
        <end position="313"/>
    </location>
</feature>
<evidence type="ECO:0000256" key="5">
    <source>
        <dbReference type="ARBA" id="ARBA00022989"/>
    </source>
</evidence>
<evidence type="ECO:0000256" key="6">
    <source>
        <dbReference type="ARBA" id="ARBA00023136"/>
    </source>
</evidence>
<dbReference type="GO" id="GO:0042910">
    <property type="term" value="F:xenobiotic transmembrane transporter activity"/>
    <property type="evidence" value="ECO:0007669"/>
    <property type="project" value="InterPro"/>
</dbReference>
<feature type="transmembrane region" description="Helical" evidence="7">
    <location>
        <begin position="108"/>
        <end position="128"/>
    </location>
</feature>
<feature type="transmembrane region" description="Helical" evidence="7">
    <location>
        <begin position="396"/>
        <end position="417"/>
    </location>
</feature>
<keyword evidence="3" id="KW-0813">Transport</keyword>
<feature type="transmembrane region" description="Helical" evidence="7">
    <location>
        <begin position="148"/>
        <end position="166"/>
    </location>
</feature>
<gene>
    <name evidence="8" type="ORF">DARMORV10_C02P28850.1</name>
</gene>
<dbReference type="NCBIfam" id="TIGR00797">
    <property type="entry name" value="matE"/>
    <property type="match status" value="1"/>
</dbReference>
<dbReference type="AlphaFoldDB" id="A0A816K9D3"/>
<accession>A0A816K9D3</accession>
<evidence type="ECO:0000256" key="7">
    <source>
        <dbReference type="RuleBase" id="RU004914"/>
    </source>
</evidence>
<evidence type="ECO:0000256" key="2">
    <source>
        <dbReference type="ARBA" id="ARBA00010199"/>
    </source>
</evidence>
<dbReference type="InterPro" id="IPR045069">
    <property type="entry name" value="MATE_euk"/>
</dbReference>
<evidence type="ECO:0000313" key="8">
    <source>
        <dbReference type="EMBL" id="CAF1908486.1"/>
    </source>
</evidence>
<feature type="transmembrane region" description="Helical" evidence="7">
    <location>
        <begin position="178"/>
        <end position="198"/>
    </location>
</feature>
<dbReference type="GO" id="GO:1990961">
    <property type="term" value="P:xenobiotic detoxification by transmembrane export across the plasma membrane"/>
    <property type="evidence" value="ECO:0007669"/>
    <property type="project" value="InterPro"/>
</dbReference>
<dbReference type="CDD" id="cd13132">
    <property type="entry name" value="MATE_eukaryotic"/>
    <property type="match status" value="1"/>
</dbReference>
<keyword evidence="5 7" id="KW-1133">Transmembrane helix</keyword>
<name>A0A816K9D3_BRANA</name>
<feature type="transmembrane region" description="Helical" evidence="7">
    <location>
        <begin position="456"/>
        <end position="481"/>
    </location>
</feature>
<feature type="transmembrane region" description="Helical" evidence="7">
    <location>
        <begin position="204"/>
        <end position="228"/>
    </location>
</feature>
<evidence type="ECO:0000256" key="1">
    <source>
        <dbReference type="ARBA" id="ARBA00004141"/>
    </source>
</evidence>
<dbReference type="GO" id="GO:0015297">
    <property type="term" value="F:antiporter activity"/>
    <property type="evidence" value="ECO:0007669"/>
    <property type="project" value="InterPro"/>
</dbReference>
<organism evidence="8">
    <name type="scientific">Brassica napus</name>
    <name type="common">Rape</name>
    <dbReference type="NCBI Taxonomy" id="3708"/>
    <lineage>
        <taxon>Eukaryota</taxon>
        <taxon>Viridiplantae</taxon>
        <taxon>Streptophyta</taxon>
        <taxon>Embryophyta</taxon>
        <taxon>Tracheophyta</taxon>
        <taxon>Spermatophyta</taxon>
        <taxon>Magnoliopsida</taxon>
        <taxon>eudicotyledons</taxon>
        <taxon>Gunneridae</taxon>
        <taxon>Pentapetalae</taxon>
        <taxon>rosids</taxon>
        <taxon>malvids</taxon>
        <taxon>Brassicales</taxon>
        <taxon>Brassicaceae</taxon>
        <taxon>Brassiceae</taxon>
        <taxon>Brassica</taxon>
    </lineage>
</organism>
<dbReference type="GO" id="GO:0016020">
    <property type="term" value="C:membrane"/>
    <property type="evidence" value="ECO:0007669"/>
    <property type="project" value="UniProtKB-SubCell"/>
</dbReference>